<dbReference type="EMBL" id="JAHDYS010000010">
    <property type="protein sequence ID" value="MBT1072538.1"/>
    <property type="molecule type" value="Genomic_DNA"/>
</dbReference>
<dbReference type="InterPro" id="IPR016024">
    <property type="entry name" value="ARM-type_fold"/>
</dbReference>
<comment type="caution">
    <text evidence="1">The sequence shown here is derived from an EMBL/GenBank/DDBJ whole genome shotgun (WGS) entry which is preliminary data.</text>
</comment>
<evidence type="ECO:0000313" key="2">
    <source>
        <dbReference type="Proteomes" id="UP000784128"/>
    </source>
</evidence>
<dbReference type="Proteomes" id="UP000784128">
    <property type="component" value="Unassembled WGS sequence"/>
</dbReference>
<gene>
    <name evidence="1" type="ORF">KJB30_12125</name>
</gene>
<reference evidence="1 2" key="1">
    <citation type="submission" date="2021-05" db="EMBL/GenBank/DDBJ databases">
        <title>The draft genome of Geobacter chapellei DSM 13688.</title>
        <authorList>
            <person name="Xu Z."/>
            <person name="Masuda Y."/>
            <person name="Itoh H."/>
            <person name="Senoo K."/>
        </authorList>
    </citation>
    <scope>NUCLEOTIDE SEQUENCE [LARGE SCALE GENOMIC DNA]</scope>
    <source>
        <strain evidence="1 2">DSM 13688</strain>
    </source>
</reference>
<name>A0ABS5UA59_9BACT</name>
<dbReference type="RefSeq" id="WP_214299629.1">
    <property type="nucleotide sequence ID" value="NZ_JAHDYS010000010.1"/>
</dbReference>
<organism evidence="1 2">
    <name type="scientific">Pelotalea chapellei</name>
    <dbReference type="NCBI Taxonomy" id="44671"/>
    <lineage>
        <taxon>Bacteria</taxon>
        <taxon>Pseudomonadati</taxon>
        <taxon>Thermodesulfobacteriota</taxon>
        <taxon>Desulfuromonadia</taxon>
        <taxon>Geobacterales</taxon>
        <taxon>Geobacteraceae</taxon>
        <taxon>Pelotalea</taxon>
    </lineage>
</organism>
<evidence type="ECO:0000313" key="1">
    <source>
        <dbReference type="EMBL" id="MBT1072538.1"/>
    </source>
</evidence>
<accession>A0ABS5UA59</accession>
<dbReference type="SUPFAM" id="SSF48371">
    <property type="entry name" value="ARM repeat"/>
    <property type="match status" value="1"/>
</dbReference>
<proteinExistence type="predicted"/>
<keyword evidence="2" id="KW-1185">Reference proteome</keyword>
<sequence>MEQDVEVSVKDIVNFYIKINDASKAKRDFTPFSSKDKLAAFEIVQSSSASSSFKIEIAKYFLFDLDPRIRRKAEMMLEDLVPDWVSDPAESILKLLKAAEDRGSAHRDTAVKFLFGIVDANSLRDTFITLLNGRNRVHMAEILAILEKYVDDSVDEQEQVKIFDACLDIVLSDDTDQNIKFHASNLLSAFFKKVESTRLGQVLRQKFIERQVDKAEGVYRYLCSGDVGLSTTFLEDLLRPLEDGGKTYQLKIVQYLGYVLEKSDNPAEVDTVLDTYPDYWNQNEPSKEDKIKSICNRILQALEKLWNVVDDEEVRSLIIRITYARYIDKKELLEQISARIEREVIAGNAREKVSQMLRCFLHQGEDDLLKLQAARLLFFKLGGTENRAKTLELLKLHVESKVLKGELSTELCGMMQSLVKEKGVSGTAVDKASYIRFIVAPQSFQDKEEQKSLLAYLSRLWEGEGLESAEVRKRVLDSLAVLSNQLVSEELQKTVVHLEGVIRKRMP</sequence>
<protein>
    <submittedName>
        <fullName evidence="1">Uncharacterized protein</fullName>
    </submittedName>
</protein>